<organism evidence="2 3">
    <name type="scientific">Methanofollis liminatans DSM 4140</name>
    <dbReference type="NCBI Taxonomy" id="28892"/>
    <lineage>
        <taxon>Archaea</taxon>
        <taxon>Methanobacteriati</taxon>
        <taxon>Methanobacteriota</taxon>
        <taxon>Stenosarchaea group</taxon>
        <taxon>Methanomicrobia</taxon>
        <taxon>Methanomicrobiales</taxon>
        <taxon>Methanomicrobiaceae</taxon>
        <taxon>Methanofollis</taxon>
    </lineage>
</organism>
<dbReference type="EMBL" id="CM001555">
    <property type="protein sequence ID" value="EJG07783.1"/>
    <property type="molecule type" value="Genomic_DNA"/>
</dbReference>
<dbReference type="NCBIfam" id="TIGR04213">
    <property type="entry name" value="PGF_pre_PGF"/>
    <property type="match status" value="2"/>
</dbReference>
<evidence type="ECO:0000313" key="3">
    <source>
        <dbReference type="Proteomes" id="UP000005095"/>
    </source>
</evidence>
<keyword evidence="3" id="KW-1185">Reference proteome</keyword>
<gene>
    <name evidence="2" type="ORF">Metli_1839</name>
</gene>
<sequence length="1922" mass="206081">MECRFAILALLLLAIAGLIIAPAAAATTEVTITKLADDGTSVIDQRTVNATWMEDNLPVLGDGVTVYYHQGPTFDENDPWNDAETKNLRDMGAVQGTDVKDLCELVGGMDPGETVAIRASDGLTKEFPYEYIYTPDDRQGPMGIAWVKDGTYVPSYSEGMRLIFFAETTNASGYHVFGNWDMHEAWAPQYWYNYSGTWPSSGGNSVQYVNRIIIKSNDPAPADWSISLNGSTDRTLTRSEFIGIAAAHPASFYHNKYGLLEGTNLSAVVGLVDDDDPLTMNPTLAAENYTITVYGKKKGVDYVSTFYSTELAAGEKTYVLGNRFDGIEINQTTLIDRVFFPLYLQGTGVDTTQRAVEQISRIELTFSGSGADVIFEGEVTLPDENVTVTSSQGTDYSIPARTPLGALDTVAGAQGFSYAVTDKKWADSGILMLDDIGAYPYVKGGNSWVCYVNGVALDDYGSPATDGLNVRALADGDHVNFYYGPKGVTAETAEAVVSITVDIGSGADVFFEGDVVLPDENVTVTSSQGTDYSIPVRTPLGALDTVSKAGNFTYAVTDKKWADSGILMVDDIGAYPFVKGQKAWVCYVNGVLLDDYAYPATDGLNVRALAEGDKVNYYYGPKGATTPENAEAAILLTARLSNADILFSGEVVLDEGNVTVTSSQGTDYSIPARTPLGALDTVAGAQGFSYAVTDKKWADSGILMLDDIGAYPYVKGGNSWVCYVNGVALDDYGSPATDGLNVRALVAGDQVNFYYGPKGVTAETAEAAVLITVRTGSSPGDWTLSMIGAQTVTVTSDYFESGIACGHNASWTDPETGDVWAGMPLWFLVGMVDDIESGSHYTFNDAFAAEGYSVKVTSKDGYSINIPSADMARNSGFIVANTLNGSALPETIGEKSKPCWPLQIKGADASAGQLVGAIASIELVGLPEPSDGWTLRVCGVVNDTITQAEFEELGCHGGVTYTDEQGIVWSGVPLWYLVGVSDNIETTTHWTFDDDAAAANYTIRVAASDGYSQSYGSAQVARSNGYILANLMDGQPIPETDSSYPIKLVGDNVPKKVKGVAEIDLVDLIPPPPAEGSWNLALKGPIDYTCTQDFFELAYSCSHHKLSWTDPVTGERWTGIGLWELVGWVDDRVPHGANGFNDVLADTGYTVIVTASDGYSKEFSSKDIARNNNYIVANKLNGSELSKEGNKPSWPLRLVGADVSTHASVGGIASIELTEFQKPVDVPTVHIVKFAADGTTIVNETTIDYLWMQQNLQVYGDDQPYKFQGVTFDPNDLWNPDETLGMNPPKIEEIIRGTSVRDLVDLVGGMPEGTEITFVARDGWETNLGWNNIYDPNPRQGEAVLVWWTERQGYVPAYEDGYRLFYTPEDHVFGQWDMHESMLDKYWHYYSSGGIVYPSCAGISPKWISEIRIYSAYETDWTLNLTGEHSTDISKGFFESALTCTMGANHKAQYTDADGKVWAGMPLYLLCGWVDDSNEHSGKAFNRTLALEGYCIEIIGTNGKIVTLNSRDIIDSRDYLIANTLNGSILDEEGGQWPLVFNGANVSAAMQVDAVKQIRLDLSGTFQDVTNVTAGETAAVPVANASVSMVNITAAQNITQFTVAASVTSLPSEVPQPDATLYQVMQITLFGANEDAIGSAEISFSLPLAWLEASGIAPEDAKLYRWHEGAWQTLPTTYLGSADGYANYTAVTPGFSYFAVGGTPTPGPTPTPSPRSSSSSSSSSSIAAVSGTVGAGGSATFPVSQTAFSSITVNAADQISNLLLTVQAASLPRDVPMPAGQVYEIQQVTLYRADSSAVSGAIISFAVENSWLKTNGLTSADIVLMRYADGAWQSLQTTFVEEKDGKAYFTAKTPGFSYFAIVGESGEAVPAEALAAEATTTPVTTTAPAGTTAAPATTPAQSPVFWALPFAALGVLLLFRRG</sequence>
<dbReference type="InterPro" id="IPR036374">
    <property type="entry name" value="OxRdtase_Mopterin-bd_sf"/>
</dbReference>
<evidence type="ECO:0008006" key="4">
    <source>
        <dbReference type="Google" id="ProtNLM"/>
    </source>
</evidence>
<accession>J1ARW6</accession>
<dbReference type="HOGENOM" id="CLU_235349_0_0_2"/>
<name>J1ARW6_9EURY</name>
<feature type="region of interest" description="Disordered" evidence="1">
    <location>
        <begin position="1702"/>
        <end position="1723"/>
    </location>
</feature>
<dbReference type="PATRIC" id="fig|28892.9.peg.1996"/>
<feature type="compositionally biased region" description="Low complexity" evidence="1">
    <location>
        <begin position="1714"/>
        <end position="1723"/>
    </location>
</feature>
<protein>
    <recommendedName>
        <fullName evidence="4">PGF-pre-PGF domain-containing protein</fullName>
    </recommendedName>
</protein>
<dbReference type="Proteomes" id="UP000005095">
    <property type="component" value="Chromosome"/>
</dbReference>
<dbReference type="SUPFAM" id="SSF56524">
    <property type="entry name" value="Oxidoreductase molybdopterin-binding domain"/>
    <property type="match status" value="4"/>
</dbReference>
<dbReference type="RefSeq" id="WP_004039706.1">
    <property type="nucleotide sequence ID" value="NZ_CM001555.1"/>
</dbReference>
<proteinExistence type="predicted"/>
<dbReference type="InterPro" id="IPR026453">
    <property type="entry name" value="PGF_pre_PGF"/>
</dbReference>
<dbReference type="STRING" id="28892.Metli_1839"/>
<evidence type="ECO:0000313" key="2">
    <source>
        <dbReference type="EMBL" id="EJG07783.1"/>
    </source>
</evidence>
<evidence type="ECO:0000256" key="1">
    <source>
        <dbReference type="SAM" id="MobiDB-lite"/>
    </source>
</evidence>
<reference evidence="2 3" key="1">
    <citation type="submission" date="2011-08" db="EMBL/GenBank/DDBJ databases">
        <title>The complete genome of Methanofollis liminatans DSM 4140.</title>
        <authorList>
            <consortium name="US DOE Joint Genome Institute (JGI-PGF)"/>
            <person name="Lucas S."/>
            <person name="Han J."/>
            <person name="Lapidus A."/>
            <person name="Bruce D."/>
            <person name="Goodwin L."/>
            <person name="Pitluck S."/>
            <person name="Peters L."/>
            <person name="Kyrpides N."/>
            <person name="Mavromatis K."/>
            <person name="Ivanova N."/>
            <person name="Mikhailova N."/>
            <person name="Lu M."/>
            <person name="Detter J.C."/>
            <person name="Tapia R."/>
            <person name="Han C."/>
            <person name="Land M."/>
            <person name="Hauser L."/>
            <person name="Markowitz V."/>
            <person name="Cheng J.-F."/>
            <person name="Hugenholtz P."/>
            <person name="Woyke T."/>
            <person name="Wu D."/>
            <person name="Spring S."/>
            <person name="Schuler E."/>
            <person name="Brambilla E."/>
            <person name="Klenk H.-P."/>
            <person name="Eisen J.A."/>
        </authorList>
    </citation>
    <scope>NUCLEOTIDE SEQUENCE [LARGE SCALE GENOMIC DNA]</scope>
    <source>
        <strain evidence="2 3">DSM 4140</strain>
    </source>
</reference>
<dbReference type="OrthoDB" id="112310at2157"/>